<dbReference type="GO" id="GO:0140662">
    <property type="term" value="F:ATP-dependent protein folding chaperone"/>
    <property type="evidence" value="ECO:0007669"/>
    <property type="project" value="InterPro"/>
</dbReference>
<dbReference type="InterPro" id="IPR011047">
    <property type="entry name" value="Quinoprotein_ADH-like_sf"/>
</dbReference>
<evidence type="ECO:0000256" key="5">
    <source>
        <dbReference type="ARBA" id="ARBA00022840"/>
    </source>
</evidence>
<dbReference type="RefSeq" id="WP_203900975.1">
    <property type="nucleotide sequence ID" value="NZ_BOPF01000015.1"/>
</dbReference>
<comment type="subcellular location">
    <subcellularLocation>
        <location evidence="1">Endoplasmic reticulum lumen</location>
    </subcellularLocation>
</comment>
<evidence type="ECO:0000256" key="6">
    <source>
        <dbReference type="ARBA" id="ARBA00023016"/>
    </source>
</evidence>
<keyword evidence="10" id="KW-1185">Reference proteome</keyword>
<organism evidence="9 10">
    <name type="scientific">Virgisporangium aliadipatigenens</name>
    <dbReference type="NCBI Taxonomy" id="741659"/>
    <lineage>
        <taxon>Bacteria</taxon>
        <taxon>Bacillati</taxon>
        <taxon>Actinomycetota</taxon>
        <taxon>Actinomycetes</taxon>
        <taxon>Micromonosporales</taxon>
        <taxon>Micromonosporaceae</taxon>
        <taxon>Virgisporangium</taxon>
    </lineage>
</organism>
<evidence type="ECO:0000313" key="10">
    <source>
        <dbReference type="Proteomes" id="UP000619260"/>
    </source>
</evidence>
<evidence type="ECO:0000256" key="7">
    <source>
        <dbReference type="ARBA" id="ARBA00023186"/>
    </source>
</evidence>
<sequence length="981" mass="101754">MARHRLAIDLGTSHTVAVVRRGDEAPRAVLFDGSPLMPSAVFAEPPRLHVGRDAERLALTDPSSFEPHPKRRVDEGSVLLGNTEFEVVELLTALLRRVAEEAALAGVPAGSGAVLTCPADWGRRRRSVLLTAAQAAGLGEVELVDEPVAAATYCMEVLRQEIAVGEDLAVFDFGGGTLDVSVLRREPTGLRVLAVGGLDDLGGVDVDAALVGHVGALIAQRSPRVWQRLNNPGPRSEQRERQQFWAEVRGAKEMLSRTSAAPVQVPGLDNALHLTREELERVAGPLIQRAVDETRRVVERSGAGNLAGIFLVGGSSRIPLVAQRLHSRFGIAPTVPEQPELPVAFGALLVGGEAQAFAPDPTPTSVVSGPPTPVSGVSAQVTSGPPAQVTSGAPQASFAPPAPFAPAADPTFPVSYPPMQSVPNTGSFGAPTVPPVPPTGIPARPPTSGGPMQGGPMPGGPVPPGGPMPHVSPTGIPGRGAAVPPPPRRRGKARYVVLVVVLALFASCGFGVYKVVQIATDTWNQATGDEGRDGAGDGDGGQRDTGNAATLKGGEAIQLPAGQSAAVTVSGDTVYYATAETGQLKVAAVPAAGGGPKWEVAVPMQPASMKLTVVGDILIVDGAKAANFAGKSARATLSTADGAVRMAPKEWDDQAYDIAYFGTDALVEVRGFSTLAIKRVDLRTGQEKWKRSAAKNNSVSSGHHRAEPMRKWPDGKEGAGVGGQGAIFFSPGPFEESIVADPAGVVELTDGNGKSAVYDLNNQVKANGTVPIEDEHWTVYNGVVVGKLTDKEAPGQATIGGYGTSDLKKKWTVPLGPGADVERLKPCGPAHVCVDVNNSSAGWYKTVAIDVAAGKSVWEKPHDFADKQNWYVVDNQLVFGEGTFDSISKASVLDPANGNVTRGIGDGDSVVTAAGGKVGIRTASSSIGGKLRFYLVVIDPKSGTAIGRADLGTGDAPEEIILGTKGATALTKDKKVLRFSL</sequence>
<evidence type="ECO:0000313" key="9">
    <source>
        <dbReference type="EMBL" id="GIJ47464.1"/>
    </source>
</evidence>
<dbReference type="Gene3D" id="3.90.640.10">
    <property type="entry name" value="Actin, Chain A, domain 4"/>
    <property type="match status" value="1"/>
</dbReference>
<keyword evidence="3" id="KW-0732">Signal</keyword>
<accession>A0A8J3YL81</accession>
<dbReference type="PROSITE" id="PS01036">
    <property type="entry name" value="HSP70_3"/>
    <property type="match status" value="1"/>
</dbReference>
<evidence type="ECO:0000256" key="4">
    <source>
        <dbReference type="ARBA" id="ARBA00022741"/>
    </source>
</evidence>
<feature type="compositionally biased region" description="Basic and acidic residues" evidence="8">
    <location>
        <begin position="704"/>
        <end position="717"/>
    </location>
</feature>
<comment type="caution">
    <text evidence="9">The sequence shown here is derived from an EMBL/GenBank/DDBJ whole genome shotgun (WGS) entry which is preliminary data.</text>
</comment>
<dbReference type="GO" id="GO:0030968">
    <property type="term" value="P:endoplasmic reticulum unfolded protein response"/>
    <property type="evidence" value="ECO:0007669"/>
    <property type="project" value="TreeGrafter"/>
</dbReference>
<reference evidence="9" key="1">
    <citation type="submission" date="2021-01" db="EMBL/GenBank/DDBJ databases">
        <title>Whole genome shotgun sequence of Virgisporangium aliadipatigenens NBRC 105644.</title>
        <authorList>
            <person name="Komaki H."/>
            <person name="Tamura T."/>
        </authorList>
    </citation>
    <scope>NUCLEOTIDE SEQUENCE</scope>
    <source>
        <strain evidence="9">NBRC 105644</strain>
    </source>
</reference>
<feature type="compositionally biased region" description="Polar residues" evidence="8">
    <location>
        <begin position="379"/>
        <end position="392"/>
    </location>
</feature>
<dbReference type="AlphaFoldDB" id="A0A8J3YL81"/>
<dbReference type="SUPFAM" id="SSF53067">
    <property type="entry name" value="Actin-like ATPase domain"/>
    <property type="match status" value="2"/>
</dbReference>
<dbReference type="InterPro" id="IPR043129">
    <property type="entry name" value="ATPase_NBD"/>
</dbReference>
<dbReference type="PANTHER" id="PTHR45639">
    <property type="entry name" value="HSC70CB, ISOFORM G-RELATED"/>
    <property type="match status" value="1"/>
</dbReference>
<feature type="region of interest" description="Disordered" evidence="8">
    <location>
        <begin position="437"/>
        <end position="470"/>
    </location>
</feature>
<comment type="similarity">
    <text evidence="2">Belongs to the heat shock protein 70 family.</text>
</comment>
<keyword evidence="5" id="KW-0067">ATP-binding</keyword>
<dbReference type="PRINTS" id="PR00301">
    <property type="entry name" value="HEATSHOCK70"/>
</dbReference>
<feature type="region of interest" description="Disordered" evidence="8">
    <location>
        <begin position="525"/>
        <end position="548"/>
    </location>
</feature>
<protein>
    <recommendedName>
        <fullName evidence="11">Hsp70 protein</fullName>
    </recommendedName>
</protein>
<dbReference type="SUPFAM" id="SSF50998">
    <property type="entry name" value="Quinoprotein alcohol dehydrogenase-like"/>
    <property type="match status" value="1"/>
</dbReference>
<evidence type="ECO:0000256" key="8">
    <source>
        <dbReference type="SAM" id="MobiDB-lite"/>
    </source>
</evidence>
<keyword evidence="6" id="KW-0346">Stress response</keyword>
<feature type="compositionally biased region" description="Pro residues" evidence="8">
    <location>
        <begin position="458"/>
        <end position="467"/>
    </location>
</feature>
<dbReference type="Gene3D" id="3.30.420.40">
    <property type="match status" value="2"/>
</dbReference>
<evidence type="ECO:0000256" key="2">
    <source>
        <dbReference type="ARBA" id="ARBA00007381"/>
    </source>
</evidence>
<dbReference type="EMBL" id="BOPF01000015">
    <property type="protein sequence ID" value="GIJ47464.1"/>
    <property type="molecule type" value="Genomic_DNA"/>
</dbReference>
<keyword evidence="4" id="KW-0547">Nucleotide-binding</keyword>
<dbReference type="GO" id="GO:0005524">
    <property type="term" value="F:ATP binding"/>
    <property type="evidence" value="ECO:0007669"/>
    <property type="project" value="UniProtKB-KW"/>
</dbReference>
<dbReference type="PANTHER" id="PTHR45639:SF3">
    <property type="entry name" value="HYPOXIA UP-REGULATED PROTEIN 1"/>
    <property type="match status" value="1"/>
</dbReference>
<feature type="region of interest" description="Disordered" evidence="8">
    <location>
        <begin position="360"/>
        <end position="395"/>
    </location>
</feature>
<evidence type="ECO:0000256" key="1">
    <source>
        <dbReference type="ARBA" id="ARBA00004319"/>
    </source>
</evidence>
<feature type="compositionally biased region" description="Low complexity" evidence="8">
    <location>
        <begin position="363"/>
        <end position="378"/>
    </location>
</feature>
<name>A0A8J3YL81_9ACTN</name>
<evidence type="ECO:0008006" key="11">
    <source>
        <dbReference type="Google" id="ProtNLM"/>
    </source>
</evidence>
<evidence type="ECO:0000256" key="3">
    <source>
        <dbReference type="ARBA" id="ARBA00022729"/>
    </source>
</evidence>
<dbReference type="PROSITE" id="PS00329">
    <property type="entry name" value="HSP70_2"/>
    <property type="match status" value="1"/>
</dbReference>
<proteinExistence type="inferred from homology"/>
<dbReference type="Proteomes" id="UP000619260">
    <property type="component" value="Unassembled WGS sequence"/>
</dbReference>
<dbReference type="InterPro" id="IPR013126">
    <property type="entry name" value="Hsp_70_fam"/>
</dbReference>
<dbReference type="InterPro" id="IPR018181">
    <property type="entry name" value="Heat_shock_70_CS"/>
</dbReference>
<feature type="region of interest" description="Disordered" evidence="8">
    <location>
        <begin position="690"/>
        <end position="717"/>
    </location>
</feature>
<keyword evidence="7" id="KW-0143">Chaperone</keyword>
<gene>
    <name evidence="9" type="ORF">Val02_43500</name>
</gene>
<dbReference type="Pfam" id="PF00012">
    <property type="entry name" value="HSP70"/>
    <property type="match status" value="1"/>
</dbReference>